<dbReference type="EMBL" id="FOJN01000015">
    <property type="protein sequence ID" value="SFA60355.1"/>
    <property type="molecule type" value="Genomic_DNA"/>
</dbReference>
<sequence length="191" mass="19929">MQGFARVASLTMQKQTVSVPAGDVEVRVDGPDSGHAVLLLPGSTGAPDSFDDTASRLTTSDLRTFVVEPGVALGDSDLIALLDALGLPWVNLVGRGDGADRAWSLAARTFGRVSSLVVIDRGHPAVHGDTSCPAVELRTTMVVTDPSAQDDASASSRYVYGDYRVMPLDTTDPSAAAAALATEIVMRTSAW</sequence>
<evidence type="ECO:0000313" key="1">
    <source>
        <dbReference type="EMBL" id="SFA60355.1"/>
    </source>
</evidence>
<dbReference type="AlphaFoldDB" id="A0A1I0U8I7"/>
<organism evidence="1 2">
    <name type="scientific">Rhodococcoides kroppenstedtii</name>
    <dbReference type="NCBI Taxonomy" id="293050"/>
    <lineage>
        <taxon>Bacteria</taxon>
        <taxon>Bacillati</taxon>
        <taxon>Actinomycetota</taxon>
        <taxon>Actinomycetes</taxon>
        <taxon>Mycobacteriales</taxon>
        <taxon>Nocardiaceae</taxon>
        <taxon>Rhodococcoides</taxon>
    </lineage>
</organism>
<reference evidence="1 2" key="1">
    <citation type="submission" date="2016-10" db="EMBL/GenBank/DDBJ databases">
        <authorList>
            <person name="de Groot N.N."/>
        </authorList>
    </citation>
    <scope>NUCLEOTIDE SEQUENCE [LARGE SCALE GENOMIC DNA]</scope>
    <source>
        <strain evidence="1 2">DSM 44908</strain>
    </source>
</reference>
<proteinExistence type="predicted"/>
<protein>
    <recommendedName>
        <fullName evidence="3">Alpha/beta hydrolase</fullName>
    </recommendedName>
</protein>
<name>A0A1I0U8I7_9NOCA</name>
<dbReference type="SUPFAM" id="SSF53474">
    <property type="entry name" value="alpha/beta-Hydrolases"/>
    <property type="match status" value="1"/>
</dbReference>
<dbReference type="InterPro" id="IPR029058">
    <property type="entry name" value="AB_hydrolase_fold"/>
</dbReference>
<evidence type="ECO:0008006" key="3">
    <source>
        <dbReference type="Google" id="ProtNLM"/>
    </source>
</evidence>
<evidence type="ECO:0000313" key="2">
    <source>
        <dbReference type="Proteomes" id="UP000182054"/>
    </source>
</evidence>
<accession>A0A1I0U8I7</accession>
<dbReference type="Proteomes" id="UP000182054">
    <property type="component" value="Unassembled WGS sequence"/>
</dbReference>
<dbReference type="Gene3D" id="3.40.50.1820">
    <property type="entry name" value="alpha/beta hydrolase"/>
    <property type="match status" value="1"/>
</dbReference>
<gene>
    <name evidence="1" type="ORF">SAMN05444374_11542</name>
</gene>